<dbReference type="PANTHER" id="PTHR48107">
    <property type="entry name" value="NADPH-DEPENDENT ALDEHYDE REDUCTASE-LIKE PROTEIN, CHLOROPLASTIC-RELATED"/>
    <property type="match status" value="1"/>
</dbReference>
<evidence type="ECO:0008006" key="5">
    <source>
        <dbReference type="Google" id="ProtNLM"/>
    </source>
</evidence>
<evidence type="ECO:0000313" key="3">
    <source>
        <dbReference type="EMBL" id="KAG9232018.1"/>
    </source>
</evidence>
<dbReference type="InterPro" id="IPR002347">
    <property type="entry name" value="SDR_fam"/>
</dbReference>
<dbReference type="EMBL" id="MU251569">
    <property type="protein sequence ID" value="KAG9232018.1"/>
    <property type="molecule type" value="Genomic_DNA"/>
</dbReference>
<dbReference type="PANTHER" id="PTHR48107:SF7">
    <property type="entry name" value="RE15974P"/>
    <property type="match status" value="1"/>
</dbReference>
<sequence length="125" mass="13893">PCGKIHILVHNARHGDERFLEETCHFVPKIQDLTNDAEEPIFLTQGWHHHLACGSRIVVIFSASLRMGVLQQTVYLTTNAANEAMARVWATELGVKYGVTVNCAAPSLIATEMYYASHQGILDTM</sequence>
<keyword evidence="4" id="KW-1185">Reference proteome</keyword>
<feature type="non-terminal residue" evidence="3">
    <location>
        <position position="1"/>
    </location>
</feature>
<gene>
    <name evidence="3" type="ORF">BJ875DRAFT_381672</name>
</gene>
<comment type="similarity">
    <text evidence="1">Belongs to the short-chain dehydrogenases/reductases (SDR) family.</text>
</comment>
<name>A0A9P8C2Z0_9HELO</name>
<dbReference type="Pfam" id="PF13561">
    <property type="entry name" value="adh_short_C2"/>
    <property type="match status" value="1"/>
</dbReference>
<organism evidence="3 4">
    <name type="scientific">Amylocarpus encephaloides</name>
    <dbReference type="NCBI Taxonomy" id="45428"/>
    <lineage>
        <taxon>Eukaryota</taxon>
        <taxon>Fungi</taxon>
        <taxon>Dikarya</taxon>
        <taxon>Ascomycota</taxon>
        <taxon>Pezizomycotina</taxon>
        <taxon>Leotiomycetes</taxon>
        <taxon>Helotiales</taxon>
        <taxon>Helotiales incertae sedis</taxon>
        <taxon>Amylocarpus</taxon>
    </lineage>
</organism>
<accession>A0A9P8C2Z0</accession>
<evidence type="ECO:0000256" key="1">
    <source>
        <dbReference type="ARBA" id="ARBA00006484"/>
    </source>
</evidence>
<dbReference type="Proteomes" id="UP000824998">
    <property type="component" value="Unassembled WGS sequence"/>
</dbReference>
<evidence type="ECO:0000256" key="2">
    <source>
        <dbReference type="ARBA" id="ARBA00023002"/>
    </source>
</evidence>
<dbReference type="AlphaFoldDB" id="A0A9P8C2Z0"/>
<protein>
    <recommendedName>
        <fullName evidence="5">Short-chain dehydrogenase</fullName>
    </recommendedName>
</protein>
<comment type="caution">
    <text evidence="3">The sequence shown here is derived from an EMBL/GenBank/DDBJ whole genome shotgun (WGS) entry which is preliminary data.</text>
</comment>
<reference evidence="3" key="1">
    <citation type="journal article" date="2021" name="IMA Fungus">
        <title>Genomic characterization of three marine fungi, including Emericellopsis atlantica sp. nov. with signatures of a generalist lifestyle and marine biomass degradation.</title>
        <authorList>
            <person name="Hagestad O.C."/>
            <person name="Hou L."/>
            <person name="Andersen J.H."/>
            <person name="Hansen E.H."/>
            <person name="Altermark B."/>
            <person name="Li C."/>
            <person name="Kuhnert E."/>
            <person name="Cox R.J."/>
            <person name="Crous P.W."/>
            <person name="Spatafora J.W."/>
            <person name="Lail K."/>
            <person name="Amirebrahimi M."/>
            <person name="Lipzen A."/>
            <person name="Pangilinan J."/>
            <person name="Andreopoulos W."/>
            <person name="Hayes R.D."/>
            <person name="Ng V."/>
            <person name="Grigoriev I.V."/>
            <person name="Jackson S.A."/>
            <person name="Sutton T.D.S."/>
            <person name="Dobson A.D.W."/>
            <person name="Rama T."/>
        </authorList>
    </citation>
    <scope>NUCLEOTIDE SEQUENCE</scope>
    <source>
        <strain evidence="3">TRa018bII</strain>
    </source>
</reference>
<dbReference type="OrthoDB" id="47007at2759"/>
<dbReference type="GO" id="GO:0016614">
    <property type="term" value="F:oxidoreductase activity, acting on CH-OH group of donors"/>
    <property type="evidence" value="ECO:0007669"/>
    <property type="project" value="UniProtKB-ARBA"/>
</dbReference>
<proteinExistence type="inferred from homology"/>
<dbReference type="SUPFAM" id="SSF51735">
    <property type="entry name" value="NAD(P)-binding Rossmann-fold domains"/>
    <property type="match status" value="1"/>
</dbReference>
<keyword evidence="2" id="KW-0560">Oxidoreductase</keyword>
<dbReference type="PRINTS" id="PR00081">
    <property type="entry name" value="GDHRDH"/>
</dbReference>
<evidence type="ECO:0000313" key="4">
    <source>
        <dbReference type="Proteomes" id="UP000824998"/>
    </source>
</evidence>
<dbReference type="InterPro" id="IPR036291">
    <property type="entry name" value="NAD(P)-bd_dom_sf"/>
</dbReference>
<dbReference type="Gene3D" id="3.40.50.720">
    <property type="entry name" value="NAD(P)-binding Rossmann-like Domain"/>
    <property type="match status" value="1"/>
</dbReference>